<keyword evidence="8" id="KW-0676">Redox-active center</keyword>
<name>A0A5N7BME9_9EURO</name>
<dbReference type="CDD" id="cd02961">
    <property type="entry name" value="PDI_a_family"/>
    <property type="match status" value="1"/>
</dbReference>
<dbReference type="SUPFAM" id="SSF52833">
    <property type="entry name" value="Thioredoxin-like"/>
    <property type="match status" value="1"/>
</dbReference>
<accession>A0A5N7BME9</accession>
<evidence type="ECO:0000256" key="2">
    <source>
        <dbReference type="ARBA" id="ARBA00002692"/>
    </source>
</evidence>
<reference evidence="12 13" key="1">
    <citation type="submission" date="2019-04" db="EMBL/GenBank/DDBJ databases">
        <title>Friends and foes A comparative genomics studyof 23 Aspergillus species from section Flavi.</title>
        <authorList>
            <consortium name="DOE Joint Genome Institute"/>
            <person name="Kjaerbolling I."/>
            <person name="Vesth T."/>
            <person name="Frisvad J.C."/>
            <person name="Nybo J.L."/>
            <person name="Theobald S."/>
            <person name="Kildgaard S."/>
            <person name="Isbrandt T."/>
            <person name="Kuo A."/>
            <person name="Sato A."/>
            <person name="Lyhne E.K."/>
            <person name="Kogle M.E."/>
            <person name="Wiebenga A."/>
            <person name="Kun R.S."/>
            <person name="Lubbers R.J."/>
            <person name="Makela M.R."/>
            <person name="Barry K."/>
            <person name="Chovatia M."/>
            <person name="Clum A."/>
            <person name="Daum C."/>
            <person name="Haridas S."/>
            <person name="He G."/>
            <person name="LaButti K."/>
            <person name="Lipzen A."/>
            <person name="Mondo S."/>
            <person name="Riley R."/>
            <person name="Salamov A."/>
            <person name="Simmons B.A."/>
            <person name="Magnuson J.K."/>
            <person name="Henrissat B."/>
            <person name="Mortensen U.H."/>
            <person name="Larsen T.O."/>
            <person name="Devries R.P."/>
            <person name="Grigoriev I.V."/>
            <person name="Machida M."/>
            <person name="Baker S.E."/>
            <person name="Andersen M.R."/>
        </authorList>
    </citation>
    <scope>NUCLEOTIDE SEQUENCE [LARGE SCALE GENOMIC DNA]</scope>
    <source>
        <strain evidence="12 13">IBT 29228</strain>
    </source>
</reference>
<keyword evidence="6" id="KW-0256">Endoplasmic reticulum</keyword>
<protein>
    <recommendedName>
        <fullName evidence="9">Protein disulfide-isomerase</fullName>
        <ecNumber evidence="5">5.3.4.1</ecNumber>
    </recommendedName>
</protein>
<dbReference type="Pfam" id="PF00085">
    <property type="entry name" value="Thioredoxin"/>
    <property type="match status" value="1"/>
</dbReference>
<dbReference type="InterPro" id="IPR013766">
    <property type="entry name" value="Thioredoxin_domain"/>
</dbReference>
<evidence type="ECO:0000256" key="7">
    <source>
        <dbReference type="ARBA" id="ARBA00023235"/>
    </source>
</evidence>
<keyword evidence="13" id="KW-1185">Reference proteome</keyword>
<dbReference type="PANTHER" id="PTHR18929">
    <property type="entry name" value="PROTEIN DISULFIDE ISOMERASE"/>
    <property type="match status" value="1"/>
</dbReference>
<organism evidence="12 13">
    <name type="scientific">Aspergillus bertholletiae</name>
    <dbReference type="NCBI Taxonomy" id="1226010"/>
    <lineage>
        <taxon>Eukaryota</taxon>
        <taxon>Fungi</taxon>
        <taxon>Dikarya</taxon>
        <taxon>Ascomycota</taxon>
        <taxon>Pezizomycotina</taxon>
        <taxon>Eurotiomycetes</taxon>
        <taxon>Eurotiomycetidae</taxon>
        <taxon>Eurotiales</taxon>
        <taxon>Aspergillaceae</taxon>
        <taxon>Aspergillus</taxon>
        <taxon>Aspergillus subgen. Circumdati</taxon>
    </lineage>
</organism>
<evidence type="ECO:0000256" key="5">
    <source>
        <dbReference type="ARBA" id="ARBA00012723"/>
    </source>
</evidence>
<evidence type="ECO:0000256" key="6">
    <source>
        <dbReference type="ARBA" id="ARBA00022824"/>
    </source>
</evidence>
<dbReference type="PANTHER" id="PTHR18929:SF132">
    <property type="entry name" value="PROTEIN DISULFIDE-ISOMERASE A3"/>
    <property type="match status" value="1"/>
</dbReference>
<evidence type="ECO:0000259" key="11">
    <source>
        <dbReference type="PROSITE" id="PS51352"/>
    </source>
</evidence>
<evidence type="ECO:0000256" key="10">
    <source>
        <dbReference type="SAM" id="SignalP"/>
    </source>
</evidence>
<evidence type="ECO:0000256" key="3">
    <source>
        <dbReference type="ARBA" id="ARBA00004319"/>
    </source>
</evidence>
<dbReference type="Gene3D" id="3.40.30.10">
    <property type="entry name" value="Glutaredoxin"/>
    <property type="match status" value="1"/>
</dbReference>
<comment type="subcellular location">
    <subcellularLocation>
        <location evidence="3">Endoplasmic reticulum lumen</location>
    </subcellularLocation>
</comment>
<dbReference type="GO" id="GO:0003756">
    <property type="term" value="F:protein disulfide isomerase activity"/>
    <property type="evidence" value="ECO:0007669"/>
    <property type="project" value="UniProtKB-EC"/>
</dbReference>
<dbReference type="EC" id="5.3.4.1" evidence="5"/>
<dbReference type="GO" id="GO:0034976">
    <property type="term" value="P:response to endoplasmic reticulum stress"/>
    <property type="evidence" value="ECO:0007669"/>
    <property type="project" value="TreeGrafter"/>
</dbReference>
<evidence type="ECO:0000313" key="13">
    <source>
        <dbReference type="Proteomes" id="UP000326198"/>
    </source>
</evidence>
<keyword evidence="10" id="KW-0732">Signal</keyword>
<sequence>MRSFGPLILSLIGTATTGFAARPSSADSSVVVSLTKETFYDYMEEHPLVLANFYAPWCRWSKDLAPKFEVAAEELRQENIPLVKIDCTQEEDLCAEFKIPGYPTMKVFRGPESHEPYGGSRHPESIISYMIDESVSSDDGSVFHIQSDY</sequence>
<evidence type="ECO:0000256" key="1">
    <source>
        <dbReference type="ARBA" id="ARBA00001182"/>
    </source>
</evidence>
<dbReference type="AlphaFoldDB" id="A0A5N7BME9"/>
<feature type="chain" id="PRO_5024876909" description="Protein disulfide-isomerase" evidence="10">
    <location>
        <begin position="21"/>
        <end position="149"/>
    </location>
</feature>
<comment type="similarity">
    <text evidence="4">Belongs to the protein disulfide isomerase family.</text>
</comment>
<dbReference type="PROSITE" id="PS51352">
    <property type="entry name" value="THIOREDOXIN_2"/>
    <property type="match status" value="1"/>
</dbReference>
<comment type="function">
    <text evidence="2">Participates in the folding of proteins containing disulfide bonds, may be involved in glycosylation, prolyl hydroxylation and triglyceride transfer.</text>
</comment>
<gene>
    <name evidence="12" type="ORF">BDV26DRAFT_196056</name>
</gene>
<keyword evidence="7" id="KW-0413">Isomerase</keyword>
<dbReference type="EMBL" id="ML736158">
    <property type="protein sequence ID" value="KAE8382984.1"/>
    <property type="molecule type" value="Genomic_DNA"/>
</dbReference>
<feature type="domain" description="Thioredoxin" evidence="11">
    <location>
        <begin position="10"/>
        <end position="136"/>
    </location>
</feature>
<dbReference type="Proteomes" id="UP000326198">
    <property type="component" value="Unassembled WGS sequence"/>
</dbReference>
<feature type="signal peptide" evidence="10">
    <location>
        <begin position="1"/>
        <end position="20"/>
    </location>
</feature>
<dbReference type="OrthoDB" id="427280at2759"/>
<evidence type="ECO:0000256" key="4">
    <source>
        <dbReference type="ARBA" id="ARBA00006347"/>
    </source>
</evidence>
<evidence type="ECO:0000313" key="12">
    <source>
        <dbReference type="EMBL" id="KAE8382984.1"/>
    </source>
</evidence>
<comment type="catalytic activity">
    <reaction evidence="1">
        <text>Catalyzes the rearrangement of -S-S- bonds in proteins.</text>
        <dbReference type="EC" id="5.3.4.1"/>
    </reaction>
</comment>
<proteinExistence type="inferred from homology"/>
<evidence type="ECO:0000256" key="8">
    <source>
        <dbReference type="ARBA" id="ARBA00023284"/>
    </source>
</evidence>
<evidence type="ECO:0000256" key="9">
    <source>
        <dbReference type="ARBA" id="ARBA00039846"/>
    </source>
</evidence>
<dbReference type="GO" id="GO:0005788">
    <property type="term" value="C:endoplasmic reticulum lumen"/>
    <property type="evidence" value="ECO:0007669"/>
    <property type="project" value="UniProtKB-SubCell"/>
</dbReference>
<dbReference type="InterPro" id="IPR036249">
    <property type="entry name" value="Thioredoxin-like_sf"/>
</dbReference>
<dbReference type="GO" id="GO:0006457">
    <property type="term" value="P:protein folding"/>
    <property type="evidence" value="ECO:0007669"/>
    <property type="project" value="TreeGrafter"/>
</dbReference>